<evidence type="ECO:0000313" key="12">
    <source>
        <dbReference type="EMBL" id="KAK8379297.1"/>
    </source>
</evidence>
<evidence type="ECO:0000256" key="7">
    <source>
        <dbReference type="ARBA" id="ARBA00023303"/>
    </source>
</evidence>
<keyword evidence="2 8" id="KW-0813">Transport</keyword>
<dbReference type="GO" id="GO:0022841">
    <property type="term" value="F:potassium ion leak channel activity"/>
    <property type="evidence" value="ECO:0007669"/>
    <property type="project" value="TreeGrafter"/>
</dbReference>
<feature type="transmembrane region" description="Helical" evidence="10">
    <location>
        <begin position="224"/>
        <end position="251"/>
    </location>
</feature>
<dbReference type="Proteomes" id="UP001487740">
    <property type="component" value="Unassembled WGS sequence"/>
</dbReference>
<proteinExistence type="inferred from homology"/>
<evidence type="ECO:0000256" key="6">
    <source>
        <dbReference type="ARBA" id="ARBA00023136"/>
    </source>
</evidence>
<dbReference type="GO" id="GO:0030322">
    <property type="term" value="P:stabilization of membrane potential"/>
    <property type="evidence" value="ECO:0007669"/>
    <property type="project" value="TreeGrafter"/>
</dbReference>
<dbReference type="Gene3D" id="1.10.287.70">
    <property type="match status" value="1"/>
</dbReference>
<evidence type="ECO:0000256" key="5">
    <source>
        <dbReference type="ARBA" id="ARBA00023065"/>
    </source>
</evidence>
<evidence type="ECO:0000256" key="10">
    <source>
        <dbReference type="SAM" id="Phobius"/>
    </source>
</evidence>
<dbReference type="SUPFAM" id="SSF81324">
    <property type="entry name" value="Voltage-gated potassium channels"/>
    <property type="match status" value="2"/>
</dbReference>
<feature type="region of interest" description="Disordered" evidence="9">
    <location>
        <begin position="565"/>
        <end position="589"/>
    </location>
</feature>
<feature type="transmembrane region" description="Helical" evidence="10">
    <location>
        <begin position="160"/>
        <end position="181"/>
    </location>
</feature>
<feature type="transmembrane region" description="Helical" evidence="10">
    <location>
        <begin position="117"/>
        <end position="140"/>
    </location>
</feature>
<dbReference type="AlphaFoldDB" id="A0AAW0SZB1"/>
<feature type="transmembrane region" description="Helical" evidence="10">
    <location>
        <begin position="87"/>
        <end position="105"/>
    </location>
</feature>
<evidence type="ECO:0000256" key="8">
    <source>
        <dbReference type="RuleBase" id="RU003857"/>
    </source>
</evidence>
<evidence type="ECO:0000259" key="11">
    <source>
        <dbReference type="Pfam" id="PF07885"/>
    </source>
</evidence>
<organism evidence="12 13">
    <name type="scientific">Scylla paramamosain</name>
    <name type="common">Mud crab</name>
    <dbReference type="NCBI Taxonomy" id="85552"/>
    <lineage>
        <taxon>Eukaryota</taxon>
        <taxon>Metazoa</taxon>
        <taxon>Ecdysozoa</taxon>
        <taxon>Arthropoda</taxon>
        <taxon>Crustacea</taxon>
        <taxon>Multicrustacea</taxon>
        <taxon>Malacostraca</taxon>
        <taxon>Eumalacostraca</taxon>
        <taxon>Eucarida</taxon>
        <taxon>Decapoda</taxon>
        <taxon>Pleocyemata</taxon>
        <taxon>Brachyura</taxon>
        <taxon>Eubrachyura</taxon>
        <taxon>Portunoidea</taxon>
        <taxon>Portunidae</taxon>
        <taxon>Portuninae</taxon>
        <taxon>Scylla</taxon>
    </lineage>
</organism>
<feature type="compositionally biased region" description="Low complexity" evidence="9">
    <location>
        <begin position="493"/>
        <end position="509"/>
    </location>
</feature>
<reference evidence="12 13" key="1">
    <citation type="submission" date="2023-03" db="EMBL/GenBank/DDBJ databases">
        <title>High-quality genome of Scylla paramamosain provides insights in environmental adaptation.</title>
        <authorList>
            <person name="Zhang L."/>
        </authorList>
    </citation>
    <scope>NUCLEOTIDE SEQUENCE [LARGE SCALE GENOMIC DNA]</scope>
    <source>
        <strain evidence="12">LZ_2023a</strain>
        <tissue evidence="12">Muscle</tissue>
    </source>
</reference>
<feature type="region of interest" description="Disordered" evidence="9">
    <location>
        <begin position="288"/>
        <end position="357"/>
    </location>
</feature>
<dbReference type="PANTHER" id="PTHR11003">
    <property type="entry name" value="POTASSIUM CHANNEL, SUBFAMILY K"/>
    <property type="match status" value="1"/>
</dbReference>
<comment type="similarity">
    <text evidence="8">Belongs to the two pore domain potassium channel (TC 1.A.1.8) family.</text>
</comment>
<dbReference type="GO" id="GO:0005886">
    <property type="term" value="C:plasma membrane"/>
    <property type="evidence" value="ECO:0007669"/>
    <property type="project" value="TreeGrafter"/>
</dbReference>
<keyword evidence="5 8" id="KW-0406">Ion transport</keyword>
<accession>A0AAW0SZB1</accession>
<keyword evidence="3 8" id="KW-0812">Transmembrane</keyword>
<feature type="region of interest" description="Disordered" evidence="9">
    <location>
        <begin position="401"/>
        <end position="428"/>
    </location>
</feature>
<evidence type="ECO:0000256" key="3">
    <source>
        <dbReference type="ARBA" id="ARBA00022692"/>
    </source>
</evidence>
<name>A0AAW0SZB1_SCYPA</name>
<protein>
    <recommendedName>
        <fullName evidence="11">Potassium channel domain-containing protein</fullName>
    </recommendedName>
</protein>
<feature type="region of interest" description="Disordered" evidence="9">
    <location>
        <begin position="493"/>
        <end position="514"/>
    </location>
</feature>
<dbReference type="PRINTS" id="PR01333">
    <property type="entry name" value="2POREKCHANEL"/>
</dbReference>
<evidence type="ECO:0000256" key="9">
    <source>
        <dbReference type="SAM" id="MobiDB-lite"/>
    </source>
</evidence>
<feature type="region of interest" description="Disordered" evidence="9">
    <location>
        <begin position="455"/>
        <end position="478"/>
    </location>
</feature>
<evidence type="ECO:0000313" key="13">
    <source>
        <dbReference type="Proteomes" id="UP001487740"/>
    </source>
</evidence>
<dbReference type="PANTHER" id="PTHR11003:SF338">
    <property type="entry name" value="PROTEIN CBG03693"/>
    <property type="match status" value="1"/>
</dbReference>
<dbReference type="GO" id="GO:0015271">
    <property type="term" value="F:outward rectifier potassium channel activity"/>
    <property type="evidence" value="ECO:0007669"/>
    <property type="project" value="TreeGrafter"/>
</dbReference>
<dbReference type="InterPro" id="IPR003280">
    <property type="entry name" value="2pore_dom_K_chnl"/>
</dbReference>
<feature type="domain" description="Potassium channel" evidence="11">
    <location>
        <begin position="81"/>
        <end position="141"/>
    </location>
</feature>
<feature type="domain" description="Potassium channel" evidence="11">
    <location>
        <begin position="176"/>
        <end position="255"/>
    </location>
</feature>
<feature type="compositionally biased region" description="Acidic residues" evidence="9">
    <location>
        <begin position="406"/>
        <end position="416"/>
    </location>
</feature>
<gene>
    <name evidence="12" type="ORF">O3P69_019283</name>
</gene>
<evidence type="ECO:0000256" key="1">
    <source>
        <dbReference type="ARBA" id="ARBA00004141"/>
    </source>
</evidence>
<keyword evidence="13" id="KW-1185">Reference proteome</keyword>
<feature type="transmembrane region" description="Helical" evidence="10">
    <location>
        <begin position="7"/>
        <end position="27"/>
    </location>
</feature>
<keyword evidence="4 10" id="KW-1133">Transmembrane helix</keyword>
<comment type="caution">
    <text evidence="12">The sequence shown here is derived from an EMBL/GenBank/DDBJ whole genome shotgun (WGS) entry which is preliminary data.</text>
</comment>
<evidence type="ECO:0000256" key="2">
    <source>
        <dbReference type="ARBA" id="ARBA00022448"/>
    </source>
</evidence>
<dbReference type="EMBL" id="JARAKH010000043">
    <property type="protein sequence ID" value="KAK8379297.1"/>
    <property type="molecule type" value="Genomic_DNA"/>
</dbReference>
<sequence>MSFKRWLVLLAVYLCFMIAGAVMFLFLEQWYELQERKDLHILKKNVMGVVGALDNSTREEVVRIVNEIGDECSHDFLTLKEDTPLTWTLWNSFFFTFTVITTIGFGHMAPKTMWGRIACISYAFIGVPLNGILVASLADIFSSRVMHWDVRQWASRYKTWVTVVVDSIVFLVPGLVVFLVIPSLVLMEVEDGWTYLDAFYFSFITLTTIGFGDHVAGQQERDHVWVWVYKVVMVVWIIFGLGYIIMIITFVQKALKSKKILNLEKKMASALKKHVVRVHRDLGHRAQVTCPHPQQAINNKNRVYPEEDGDEKNNRKRAKPSQKLTLELDALTDSPRPSPRNHGAPCTRPRSASESDLFAPSLTHREELEGMNAMLDFIERLLHHQETRALTTFDRLLYHHHHHDDDGPEEEEEEEATNGGSARIDLEKGGCVNSGFIKDQDELSILKGIVGVGQGEGKPGVPVEGGKQGIPTPKPQKSNADELLYLMLLRSRSSNTSGNNASPTATTATPPAPPPYDTISYTPTLSPTNSLANLTLLTQFCRRHVRNRNSVSSGPLSFFPRPSISSISSSSVTHPPALPKAGDSEYTKL</sequence>
<feature type="transmembrane region" description="Helical" evidence="10">
    <location>
        <begin position="193"/>
        <end position="212"/>
    </location>
</feature>
<comment type="subcellular location">
    <subcellularLocation>
        <location evidence="1">Membrane</location>
        <topology evidence="1">Multi-pass membrane protein</topology>
    </subcellularLocation>
</comment>
<keyword evidence="6 10" id="KW-0472">Membrane</keyword>
<evidence type="ECO:0000256" key="4">
    <source>
        <dbReference type="ARBA" id="ARBA00022989"/>
    </source>
</evidence>
<dbReference type="Pfam" id="PF07885">
    <property type="entry name" value="Ion_trans_2"/>
    <property type="match status" value="2"/>
</dbReference>
<dbReference type="InterPro" id="IPR013099">
    <property type="entry name" value="K_chnl_dom"/>
</dbReference>
<keyword evidence="7 8" id="KW-0407">Ion channel</keyword>